<name>A0ABR2Z3M4_9CHLO</name>
<dbReference type="Proteomes" id="UP001491310">
    <property type="component" value="Unassembled WGS sequence"/>
</dbReference>
<proteinExistence type="inferred from homology"/>
<feature type="domain" description="Core" evidence="2">
    <location>
        <begin position="74"/>
        <end position="177"/>
    </location>
</feature>
<dbReference type="NCBIfam" id="TIGR00049">
    <property type="entry name" value="iron-sulfur cluster assembly accessory protein"/>
    <property type="match status" value="1"/>
</dbReference>
<evidence type="ECO:0000256" key="1">
    <source>
        <dbReference type="ARBA" id="ARBA00006718"/>
    </source>
</evidence>
<organism evidence="3 4">
    <name type="scientific">Coccomyxa subellipsoidea</name>
    <dbReference type="NCBI Taxonomy" id="248742"/>
    <lineage>
        <taxon>Eukaryota</taxon>
        <taxon>Viridiplantae</taxon>
        <taxon>Chlorophyta</taxon>
        <taxon>core chlorophytes</taxon>
        <taxon>Trebouxiophyceae</taxon>
        <taxon>Trebouxiophyceae incertae sedis</taxon>
        <taxon>Coccomyxaceae</taxon>
        <taxon>Coccomyxa</taxon>
    </lineage>
</organism>
<comment type="similarity">
    <text evidence="1">Belongs to the HesB/IscA family.</text>
</comment>
<dbReference type="PANTHER" id="PTHR43011:SF1">
    <property type="entry name" value="IRON-SULFUR CLUSTER ASSEMBLY 2 HOMOLOG, MITOCHONDRIAL"/>
    <property type="match status" value="1"/>
</dbReference>
<dbReference type="InterPro" id="IPR016092">
    <property type="entry name" value="ATAP"/>
</dbReference>
<keyword evidence="4" id="KW-1185">Reference proteome</keyword>
<dbReference type="Pfam" id="PF01521">
    <property type="entry name" value="Fe-S_biosyn"/>
    <property type="match status" value="1"/>
</dbReference>
<dbReference type="SUPFAM" id="SSF89360">
    <property type="entry name" value="HesB-like domain"/>
    <property type="match status" value="1"/>
</dbReference>
<accession>A0ABR2Z3M4</accession>
<sequence length="185" mass="19616">MEVFARSCGRLWRVGGLRSNSDACMCCQSQQLPSLTTFAQLRQATQLPAGSRWFSTGSQRLGSAPVAADHPSAEVKLSDNAVKRLRQVLETSAGENETALRLTVEAGGCSGFSYKFDLGPGPTNDDYIVDCGGQKLVIDSVSHEFVKGATVDFADELIKSTFEVVDNPNAGGKCGCGSSFTPKGL</sequence>
<evidence type="ECO:0000313" key="4">
    <source>
        <dbReference type="Proteomes" id="UP001491310"/>
    </source>
</evidence>
<gene>
    <name evidence="3" type="ORF">WJX75_005069</name>
</gene>
<evidence type="ECO:0000313" key="3">
    <source>
        <dbReference type="EMBL" id="KAK9918570.1"/>
    </source>
</evidence>
<protein>
    <recommendedName>
        <fullName evidence="2">Core domain-containing protein</fullName>
    </recommendedName>
</protein>
<dbReference type="EMBL" id="JALJOT010000001">
    <property type="protein sequence ID" value="KAK9918570.1"/>
    <property type="molecule type" value="Genomic_DNA"/>
</dbReference>
<dbReference type="Gene3D" id="2.60.300.12">
    <property type="entry name" value="HesB-like domain"/>
    <property type="match status" value="1"/>
</dbReference>
<dbReference type="InterPro" id="IPR035903">
    <property type="entry name" value="HesB-like_dom_sf"/>
</dbReference>
<comment type="caution">
    <text evidence="3">The sequence shown here is derived from an EMBL/GenBank/DDBJ whole genome shotgun (WGS) entry which is preliminary data.</text>
</comment>
<dbReference type="PANTHER" id="PTHR43011">
    <property type="entry name" value="IRON-SULFUR CLUSTER ASSEMBLY 2 HOMOLOG, MITOCHONDRIAL"/>
    <property type="match status" value="1"/>
</dbReference>
<dbReference type="InterPro" id="IPR000361">
    <property type="entry name" value="ATAP_core_dom"/>
</dbReference>
<evidence type="ECO:0000259" key="2">
    <source>
        <dbReference type="Pfam" id="PF01521"/>
    </source>
</evidence>
<reference evidence="3 4" key="1">
    <citation type="journal article" date="2024" name="Nat. Commun.">
        <title>Phylogenomics reveals the evolutionary origins of lichenization in chlorophyte algae.</title>
        <authorList>
            <person name="Puginier C."/>
            <person name="Libourel C."/>
            <person name="Otte J."/>
            <person name="Skaloud P."/>
            <person name="Haon M."/>
            <person name="Grisel S."/>
            <person name="Petersen M."/>
            <person name="Berrin J.G."/>
            <person name="Delaux P.M."/>
            <person name="Dal Grande F."/>
            <person name="Keller J."/>
        </authorList>
    </citation>
    <scope>NUCLEOTIDE SEQUENCE [LARGE SCALE GENOMIC DNA]</scope>
    <source>
        <strain evidence="3 4">SAG 216-7</strain>
    </source>
</reference>